<dbReference type="InterPro" id="IPR011009">
    <property type="entry name" value="Kinase-like_dom_sf"/>
</dbReference>
<evidence type="ECO:0000256" key="10">
    <source>
        <dbReference type="ARBA" id="ARBA00022840"/>
    </source>
</evidence>
<keyword evidence="11 19" id="KW-1133">Transmembrane helix</keyword>
<comment type="catalytic activity">
    <reaction evidence="16">
        <text>L-threonyl-[protein] + ATP = O-phospho-L-threonyl-[protein] + ADP + H(+)</text>
        <dbReference type="Rhea" id="RHEA:46608"/>
        <dbReference type="Rhea" id="RHEA-COMP:11060"/>
        <dbReference type="Rhea" id="RHEA-COMP:11605"/>
        <dbReference type="ChEBI" id="CHEBI:15378"/>
        <dbReference type="ChEBI" id="CHEBI:30013"/>
        <dbReference type="ChEBI" id="CHEBI:30616"/>
        <dbReference type="ChEBI" id="CHEBI:61977"/>
        <dbReference type="ChEBI" id="CHEBI:456216"/>
        <dbReference type="EC" id="2.7.11.1"/>
    </reaction>
</comment>
<keyword evidence="3" id="KW-0723">Serine/threonine-protein kinase</keyword>
<dbReference type="GO" id="GO:0005524">
    <property type="term" value="F:ATP binding"/>
    <property type="evidence" value="ECO:0007669"/>
    <property type="project" value="UniProtKB-KW"/>
</dbReference>
<organism evidence="23 24">
    <name type="scientific">Eucalyptus globulus</name>
    <name type="common">Tasmanian blue gum</name>
    <dbReference type="NCBI Taxonomy" id="34317"/>
    <lineage>
        <taxon>Eukaryota</taxon>
        <taxon>Viridiplantae</taxon>
        <taxon>Streptophyta</taxon>
        <taxon>Embryophyta</taxon>
        <taxon>Tracheophyta</taxon>
        <taxon>Spermatophyta</taxon>
        <taxon>Magnoliopsida</taxon>
        <taxon>eudicotyledons</taxon>
        <taxon>Gunneridae</taxon>
        <taxon>Pentapetalae</taxon>
        <taxon>rosids</taxon>
        <taxon>malvids</taxon>
        <taxon>Myrtales</taxon>
        <taxon>Myrtaceae</taxon>
        <taxon>Myrtoideae</taxon>
        <taxon>Eucalypteae</taxon>
        <taxon>Eucalyptus</taxon>
    </lineage>
</organism>
<evidence type="ECO:0000313" key="23">
    <source>
        <dbReference type="EMBL" id="KAL3742445.1"/>
    </source>
</evidence>
<dbReference type="CDD" id="cd23509">
    <property type="entry name" value="Gnk2-like"/>
    <property type="match status" value="2"/>
</dbReference>
<feature type="transmembrane region" description="Helical" evidence="19">
    <location>
        <begin position="272"/>
        <end position="294"/>
    </location>
</feature>
<dbReference type="PANTHER" id="PTHR27002:SF804">
    <property type="entry name" value="OS02G0710500 PROTEIN"/>
    <property type="match status" value="1"/>
</dbReference>
<keyword evidence="5 19" id="KW-0812">Transmembrane</keyword>
<feature type="region of interest" description="Disordered" evidence="18">
    <location>
        <begin position="607"/>
        <end position="644"/>
    </location>
</feature>
<evidence type="ECO:0000256" key="11">
    <source>
        <dbReference type="ARBA" id="ARBA00022989"/>
    </source>
</evidence>
<dbReference type="InterPro" id="IPR008271">
    <property type="entry name" value="Ser/Thr_kinase_AS"/>
</dbReference>
<evidence type="ECO:0000256" key="20">
    <source>
        <dbReference type="SAM" id="SignalP"/>
    </source>
</evidence>
<comment type="caution">
    <text evidence="23">The sequence shown here is derived from an EMBL/GenBank/DDBJ whole genome shotgun (WGS) entry which is preliminary data.</text>
</comment>
<reference evidence="23 24" key="1">
    <citation type="submission" date="2024-11" db="EMBL/GenBank/DDBJ databases">
        <title>Chromosome-level genome assembly of Eucalyptus globulus Labill. provides insights into its genome evolution.</title>
        <authorList>
            <person name="Li X."/>
        </authorList>
    </citation>
    <scope>NUCLEOTIDE SEQUENCE [LARGE SCALE GENOMIC DNA]</scope>
    <source>
        <strain evidence="23">CL2024</strain>
        <tissue evidence="23">Fresh tender leaves</tissue>
    </source>
</reference>
<dbReference type="FunFam" id="3.30.200.20:FF:000195">
    <property type="entry name" value="G-type lectin S-receptor-like serine/threonine-protein kinase"/>
    <property type="match status" value="1"/>
</dbReference>
<evidence type="ECO:0000256" key="5">
    <source>
        <dbReference type="ARBA" id="ARBA00022692"/>
    </source>
</evidence>
<keyword evidence="6 20" id="KW-0732">Signal</keyword>
<evidence type="ECO:0000256" key="19">
    <source>
        <dbReference type="SAM" id="Phobius"/>
    </source>
</evidence>
<dbReference type="PROSITE" id="PS51473">
    <property type="entry name" value="GNK2"/>
    <property type="match status" value="2"/>
</dbReference>
<dbReference type="Pfam" id="PF07714">
    <property type="entry name" value="PK_Tyr_Ser-Thr"/>
    <property type="match status" value="1"/>
</dbReference>
<dbReference type="Pfam" id="PF01657">
    <property type="entry name" value="Stress-antifung"/>
    <property type="match status" value="2"/>
</dbReference>
<keyword evidence="14" id="KW-0675">Receptor</keyword>
<keyword evidence="12 19" id="KW-0472">Membrane</keyword>
<evidence type="ECO:0000259" key="21">
    <source>
        <dbReference type="PROSITE" id="PS50011"/>
    </source>
</evidence>
<comment type="subcellular location">
    <subcellularLocation>
        <location evidence="1">Membrane</location>
        <topology evidence="1">Single-pass membrane protein</topology>
    </subcellularLocation>
</comment>
<dbReference type="GO" id="GO:0016020">
    <property type="term" value="C:membrane"/>
    <property type="evidence" value="ECO:0007669"/>
    <property type="project" value="UniProtKB-SubCell"/>
</dbReference>
<evidence type="ECO:0000259" key="22">
    <source>
        <dbReference type="PROSITE" id="PS51473"/>
    </source>
</evidence>
<feature type="domain" description="Gnk2-homologous" evidence="22">
    <location>
        <begin position="29"/>
        <end position="128"/>
    </location>
</feature>
<dbReference type="InterPro" id="IPR000719">
    <property type="entry name" value="Prot_kinase_dom"/>
</dbReference>
<comment type="catalytic activity">
    <reaction evidence="17">
        <text>L-seryl-[protein] + ATP = O-phospho-L-seryl-[protein] + ADP + H(+)</text>
        <dbReference type="Rhea" id="RHEA:17989"/>
        <dbReference type="Rhea" id="RHEA-COMP:9863"/>
        <dbReference type="Rhea" id="RHEA-COMP:11604"/>
        <dbReference type="ChEBI" id="CHEBI:15378"/>
        <dbReference type="ChEBI" id="CHEBI:29999"/>
        <dbReference type="ChEBI" id="CHEBI:30616"/>
        <dbReference type="ChEBI" id="CHEBI:83421"/>
        <dbReference type="ChEBI" id="CHEBI:456216"/>
        <dbReference type="EC" id="2.7.11.1"/>
    </reaction>
</comment>
<feature type="region of interest" description="Disordered" evidence="18">
    <location>
        <begin position="246"/>
        <end position="266"/>
    </location>
</feature>
<keyword evidence="9" id="KW-0418">Kinase</keyword>
<sequence>MTLRKKSMPFVVVVAFVLIEFKPITGQSSYNYHFCSGSSNDTTNSTFNSNLASLLDSLSAGASGNNSFYKNDLSGIFGLFLCRGDVLSGSCQSCVEIAAQALRNRCPSSQEAIIWYDMCMLRYSNTDFFGVMATSPRVFMWNVENNTSPDDPDINALALIYNLVADVPYTALMYGVRESNGGDGSQQRYGLVQCSRDINSTECSSCLAQLTEDIKQCCEGKRGWRILSPSCNLRYENYSFYQQQVASPQPAPSATPPSSTDEGTGGKNTTKIIAITLSLISAVAALLVSCHFLFKRRKSQDGDEVRSEGILLQSMEDSAYRTTLKERSMHNGFQDESGEMHYFDLPTIITATDKFADANKLGEGGFGPVYKGKLLDGKQIAVKRLSMRSSQGIEEFKNEVMLIVKLQHRNLVRLLGCCLERGEKLLVYEYLVNRSLDAFLFDSMKRRELVWTNRVHIIKGIVRGLLYLHEDSRLKIIHRDLKASNVLLDDEMNPKISDFGTAKIFGGNQIEATTNRIVGTYGYMAPEYAMEGLFSVKSDVYSFGAWILWNEGKGLELVDANLINSCPRNEALRLIHIALLCVQEDPNFRPTMSTVILMLGSESDLPHPKSPPFPTGRSFLLDQSSTGTGTGCLSSDKSSASASN</sequence>
<feature type="compositionally biased region" description="Low complexity" evidence="18">
    <location>
        <begin position="634"/>
        <end position="644"/>
    </location>
</feature>
<evidence type="ECO:0000256" key="15">
    <source>
        <dbReference type="ARBA" id="ARBA00023180"/>
    </source>
</evidence>
<evidence type="ECO:0000256" key="4">
    <source>
        <dbReference type="ARBA" id="ARBA00022679"/>
    </source>
</evidence>
<dbReference type="InterPro" id="IPR038408">
    <property type="entry name" value="GNK2_sf"/>
</dbReference>
<evidence type="ECO:0000256" key="17">
    <source>
        <dbReference type="ARBA" id="ARBA00048679"/>
    </source>
</evidence>
<dbReference type="Proteomes" id="UP001634007">
    <property type="component" value="Unassembled WGS sequence"/>
</dbReference>
<dbReference type="InterPro" id="IPR001245">
    <property type="entry name" value="Ser-Thr/Tyr_kinase_cat_dom"/>
</dbReference>
<dbReference type="EMBL" id="JBJKBG010000004">
    <property type="protein sequence ID" value="KAL3742445.1"/>
    <property type="molecule type" value="Genomic_DNA"/>
</dbReference>
<dbReference type="CDD" id="cd14066">
    <property type="entry name" value="STKc_IRAK"/>
    <property type="match status" value="1"/>
</dbReference>
<evidence type="ECO:0000256" key="2">
    <source>
        <dbReference type="ARBA" id="ARBA00012513"/>
    </source>
</evidence>
<evidence type="ECO:0000256" key="14">
    <source>
        <dbReference type="ARBA" id="ARBA00023170"/>
    </source>
</evidence>
<keyword evidence="24" id="KW-1185">Reference proteome</keyword>
<evidence type="ECO:0000256" key="9">
    <source>
        <dbReference type="ARBA" id="ARBA00022777"/>
    </source>
</evidence>
<evidence type="ECO:0000313" key="24">
    <source>
        <dbReference type="Proteomes" id="UP001634007"/>
    </source>
</evidence>
<dbReference type="InterPro" id="IPR002902">
    <property type="entry name" value="GNK2"/>
</dbReference>
<keyword evidence="15" id="KW-0325">Glycoprotein</keyword>
<dbReference type="SMART" id="SM00220">
    <property type="entry name" value="S_TKc"/>
    <property type="match status" value="1"/>
</dbReference>
<gene>
    <name evidence="23" type="ORF">ACJRO7_017857</name>
</gene>
<evidence type="ECO:0000256" key="16">
    <source>
        <dbReference type="ARBA" id="ARBA00047899"/>
    </source>
</evidence>
<evidence type="ECO:0000256" key="3">
    <source>
        <dbReference type="ARBA" id="ARBA00022527"/>
    </source>
</evidence>
<keyword evidence="10" id="KW-0067">ATP-binding</keyword>
<keyword evidence="4" id="KW-0808">Transferase</keyword>
<dbReference type="AlphaFoldDB" id="A0ABD3KRN1"/>
<dbReference type="EC" id="2.7.11.1" evidence="2"/>
<evidence type="ECO:0000256" key="12">
    <source>
        <dbReference type="ARBA" id="ARBA00023136"/>
    </source>
</evidence>
<dbReference type="PANTHER" id="PTHR27002">
    <property type="entry name" value="RECEPTOR-LIKE SERINE/THREONINE-PROTEIN KINASE SD1-8"/>
    <property type="match status" value="1"/>
</dbReference>
<feature type="domain" description="Protein kinase" evidence="21">
    <location>
        <begin position="355"/>
        <end position="610"/>
    </location>
</feature>
<name>A0ABD3KRN1_EUCGL</name>
<dbReference type="GO" id="GO:0004674">
    <property type="term" value="F:protein serine/threonine kinase activity"/>
    <property type="evidence" value="ECO:0007669"/>
    <property type="project" value="UniProtKB-KW"/>
</dbReference>
<dbReference type="PROSITE" id="PS00108">
    <property type="entry name" value="PROTEIN_KINASE_ST"/>
    <property type="match status" value="1"/>
</dbReference>
<dbReference type="PROSITE" id="PS50011">
    <property type="entry name" value="PROTEIN_KINASE_DOM"/>
    <property type="match status" value="1"/>
</dbReference>
<dbReference type="SUPFAM" id="SSF56112">
    <property type="entry name" value="Protein kinase-like (PK-like)"/>
    <property type="match status" value="1"/>
</dbReference>
<evidence type="ECO:0000256" key="7">
    <source>
        <dbReference type="ARBA" id="ARBA00022737"/>
    </source>
</evidence>
<evidence type="ECO:0000256" key="6">
    <source>
        <dbReference type="ARBA" id="ARBA00022729"/>
    </source>
</evidence>
<evidence type="ECO:0000256" key="13">
    <source>
        <dbReference type="ARBA" id="ARBA00023157"/>
    </source>
</evidence>
<keyword evidence="13" id="KW-1015">Disulfide bond</keyword>
<evidence type="ECO:0000256" key="18">
    <source>
        <dbReference type="SAM" id="MobiDB-lite"/>
    </source>
</evidence>
<dbReference type="Gene3D" id="3.30.200.20">
    <property type="entry name" value="Phosphorylase Kinase, domain 1"/>
    <property type="match status" value="1"/>
</dbReference>
<dbReference type="Gene3D" id="1.10.510.10">
    <property type="entry name" value="Transferase(Phosphotransferase) domain 1"/>
    <property type="match status" value="1"/>
</dbReference>
<evidence type="ECO:0000256" key="1">
    <source>
        <dbReference type="ARBA" id="ARBA00004167"/>
    </source>
</evidence>
<protein>
    <recommendedName>
        <fullName evidence="2">non-specific serine/threonine protein kinase</fullName>
        <ecNumber evidence="2">2.7.11.1</ecNumber>
    </recommendedName>
</protein>
<dbReference type="FunFam" id="1.10.510.10:FF:000060">
    <property type="entry name" value="G-type lectin S-receptor-like serine/threonine-protein kinase"/>
    <property type="match status" value="1"/>
</dbReference>
<keyword evidence="7" id="KW-0677">Repeat</keyword>
<accession>A0ABD3KRN1</accession>
<proteinExistence type="predicted"/>
<evidence type="ECO:0000256" key="8">
    <source>
        <dbReference type="ARBA" id="ARBA00022741"/>
    </source>
</evidence>
<keyword evidence="8" id="KW-0547">Nucleotide-binding</keyword>
<dbReference type="Gene3D" id="3.30.430.20">
    <property type="entry name" value="Gnk2 domain, C-X8-C-X2-C motif"/>
    <property type="match status" value="2"/>
</dbReference>
<feature type="signal peptide" evidence="20">
    <location>
        <begin position="1"/>
        <end position="26"/>
    </location>
</feature>
<feature type="chain" id="PRO_5044756335" description="non-specific serine/threonine protein kinase" evidence="20">
    <location>
        <begin position="27"/>
        <end position="644"/>
    </location>
</feature>
<feature type="domain" description="Gnk2-homologous" evidence="22">
    <location>
        <begin position="134"/>
        <end position="240"/>
    </location>
</feature>